<evidence type="ECO:0000256" key="1">
    <source>
        <dbReference type="SAM" id="MobiDB-lite"/>
    </source>
</evidence>
<organism evidence="2 3">
    <name type="scientific">Cyclotella cryptica</name>
    <dbReference type="NCBI Taxonomy" id="29204"/>
    <lineage>
        <taxon>Eukaryota</taxon>
        <taxon>Sar</taxon>
        <taxon>Stramenopiles</taxon>
        <taxon>Ochrophyta</taxon>
        <taxon>Bacillariophyta</taxon>
        <taxon>Coscinodiscophyceae</taxon>
        <taxon>Thalassiosirophycidae</taxon>
        <taxon>Stephanodiscales</taxon>
        <taxon>Stephanodiscaceae</taxon>
        <taxon>Cyclotella</taxon>
    </lineage>
</organism>
<feature type="region of interest" description="Disordered" evidence="1">
    <location>
        <begin position="78"/>
        <end position="97"/>
    </location>
</feature>
<dbReference type="EMBL" id="JABMIG020000067">
    <property type="protein sequence ID" value="KAL3795928.1"/>
    <property type="molecule type" value="Genomic_DNA"/>
</dbReference>
<gene>
    <name evidence="2" type="ORF">HJC23_002199</name>
</gene>
<reference evidence="2 3" key="1">
    <citation type="journal article" date="2020" name="G3 (Bethesda)">
        <title>Improved Reference Genome for Cyclotella cryptica CCMP332, a Model for Cell Wall Morphogenesis, Salinity Adaptation, and Lipid Production in Diatoms (Bacillariophyta).</title>
        <authorList>
            <person name="Roberts W.R."/>
            <person name="Downey K.M."/>
            <person name="Ruck E.C."/>
            <person name="Traller J.C."/>
            <person name="Alverson A.J."/>
        </authorList>
    </citation>
    <scope>NUCLEOTIDE SEQUENCE [LARGE SCALE GENOMIC DNA]</scope>
    <source>
        <strain evidence="2 3">CCMP332</strain>
    </source>
</reference>
<accession>A0ABD3Q6Y9</accession>
<dbReference type="Proteomes" id="UP001516023">
    <property type="component" value="Unassembled WGS sequence"/>
</dbReference>
<evidence type="ECO:0008006" key="4">
    <source>
        <dbReference type="Google" id="ProtNLM"/>
    </source>
</evidence>
<proteinExistence type="predicted"/>
<name>A0ABD3Q6Y9_9STRA</name>
<evidence type="ECO:0000313" key="2">
    <source>
        <dbReference type="EMBL" id="KAL3795928.1"/>
    </source>
</evidence>
<feature type="region of interest" description="Disordered" evidence="1">
    <location>
        <begin position="41"/>
        <end position="61"/>
    </location>
</feature>
<keyword evidence="3" id="KW-1185">Reference proteome</keyword>
<protein>
    <recommendedName>
        <fullName evidence="4">Transposase</fullName>
    </recommendedName>
</protein>
<comment type="caution">
    <text evidence="2">The sequence shown here is derived from an EMBL/GenBank/DDBJ whole genome shotgun (WGS) entry which is preliminary data.</text>
</comment>
<sequence length="347" mass="39492">MHDFQTDSVLPTINVENEESAIVSGSLMAADTDPAPQIFHEQSIVPRGKRKGRQKPANTNLPNKRLLYESFEIDTKTSSKNNQHISHQTNQQQQSDGIQSCLAEDSIQVQDGHTQKRLKKKQSIPSFLDLCCLIPSDQKAIEYLASHGIFTLPKDTICTHCGYKGLRHKEKNRFKSLKCNRCNKGQSIVRGTFFEHTKASMRTILHLAAHWLHKMPRADTINQLKCSSATVTEFHRSFRKMVKQSMGEDLRVIALTADKNSMSQEIPKGARRNELDEHYCVVLWREVNRENLWEAFLAALRSYTLSDSSIRGGSVSVELNNQVWVDGEKGTACCKYHLKQHLKEMND</sequence>
<evidence type="ECO:0000313" key="3">
    <source>
        <dbReference type="Proteomes" id="UP001516023"/>
    </source>
</evidence>
<feature type="compositionally biased region" description="Low complexity" evidence="1">
    <location>
        <begin position="81"/>
        <end position="95"/>
    </location>
</feature>
<dbReference type="AlphaFoldDB" id="A0ABD3Q6Y9"/>